<dbReference type="SMART" id="SM00448">
    <property type="entry name" value="REC"/>
    <property type="match status" value="1"/>
</dbReference>
<proteinExistence type="predicted"/>
<evidence type="ECO:0000256" key="3">
    <source>
        <dbReference type="ARBA" id="ARBA00023015"/>
    </source>
</evidence>
<keyword evidence="2" id="KW-0902">Two-component regulatory system</keyword>
<dbReference type="RefSeq" id="WP_129273937.1">
    <property type="nucleotide sequence ID" value="NZ_MZXW01000041.1"/>
</dbReference>
<feature type="DNA-binding region" description="OmpR/PhoB-type" evidence="7">
    <location>
        <begin position="140"/>
        <end position="240"/>
    </location>
</feature>
<name>A0A4Q1UTJ7_9BRAD</name>
<dbReference type="Gene3D" id="6.10.250.690">
    <property type="match status" value="1"/>
</dbReference>
<dbReference type="Pfam" id="PF00486">
    <property type="entry name" value="Trans_reg_C"/>
    <property type="match status" value="1"/>
</dbReference>
<feature type="domain" description="OmpR/PhoB-type" evidence="9">
    <location>
        <begin position="140"/>
        <end position="240"/>
    </location>
</feature>
<dbReference type="PROSITE" id="PS51755">
    <property type="entry name" value="OMPR_PHOB"/>
    <property type="match status" value="1"/>
</dbReference>
<dbReference type="PANTHER" id="PTHR48111:SF4">
    <property type="entry name" value="DNA-BINDING DUAL TRANSCRIPTIONAL REGULATOR OMPR"/>
    <property type="match status" value="1"/>
</dbReference>
<dbReference type="GO" id="GO:0000156">
    <property type="term" value="F:phosphorelay response regulator activity"/>
    <property type="evidence" value="ECO:0007669"/>
    <property type="project" value="TreeGrafter"/>
</dbReference>
<evidence type="ECO:0000256" key="7">
    <source>
        <dbReference type="PROSITE-ProRule" id="PRU01091"/>
    </source>
</evidence>
<dbReference type="GO" id="GO:0005829">
    <property type="term" value="C:cytosol"/>
    <property type="evidence" value="ECO:0007669"/>
    <property type="project" value="TreeGrafter"/>
</dbReference>
<dbReference type="InterPro" id="IPR016032">
    <property type="entry name" value="Sig_transdc_resp-reg_C-effctor"/>
</dbReference>
<keyword evidence="1 6" id="KW-0597">Phosphoprotein</keyword>
<evidence type="ECO:0000313" key="10">
    <source>
        <dbReference type="EMBL" id="RXT39254.1"/>
    </source>
</evidence>
<reference evidence="10 11" key="1">
    <citation type="submission" date="2017-03" db="EMBL/GenBank/DDBJ databases">
        <authorList>
            <person name="Safronova V.I."/>
            <person name="Sazanova A.L."/>
            <person name="Chirak E.R."/>
        </authorList>
    </citation>
    <scope>NUCLEOTIDE SEQUENCE [LARGE SCALE GENOMIC DNA]</scope>
    <source>
        <strain evidence="10 11">Opo-243</strain>
    </source>
</reference>
<gene>
    <name evidence="10" type="ORF">B5V03_29350</name>
</gene>
<keyword evidence="4 7" id="KW-0238">DNA-binding</keyword>
<organism evidence="10 11">
    <name type="scientific">Bradyrhizobium betae</name>
    <dbReference type="NCBI Taxonomy" id="244734"/>
    <lineage>
        <taxon>Bacteria</taxon>
        <taxon>Pseudomonadati</taxon>
        <taxon>Pseudomonadota</taxon>
        <taxon>Alphaproteobacteria</taxon>
        <taxon>Hyphomicrobiales</taxon>
        <taxon>Nitrobacteraceae</taxon>
        <taxon>Bradyrhizobium</taxon>
    </lineage>
</organism>
<dbReference type="InterPro" id="IPR011006">
    <property type="entry name" value="CheY-like_superfamily"/>
</dbReference>
<dbReference type="GO" id="GO:0006355">
    <property type="term" value="P:regulation of DNA-templated transcription"/>
    <property type="evidence" value="ECO:0007669"/>
    <property type="project" value="InterPro"/>
</dbReference>
<accession>A0A4Q1UTJ7</accession>
<dbReference type="PANTHER" id="PTHR48111">
    <property type="entry name" value="REGULATOR OF RPOS"/>
    <property type="match status" value="1"/>
</dbReference>
<dbReference type="Pfam" id="PF00072">
    <property type="entry name" value="Response_reg"/>
    <property type="match status" value="1"/>
</dbReference>
<evidence type="ECO:0000256" key="4">
    <source>
        <dbReference type="ARBA" id="ARBA00023125"/>
    </source>
</evidence>
<keyword evidence="3" id="KW-0805">Transcription regulation</keyword>
<protein>
    <submittedName>
        <fullName evidence="10">DNA-binding response regulator</fullName>
    </submittedName>
</protein>
<dbReference type="InterPro" id="IPR001789">
    <property type="entry name" value="Sig_transdc_resp-reg_receiver"/>
</dbReference>
<keyword evidence="5" id="KW-0804">Transcription</keyword>
<dbReference type="InterPro" id="IPR001867">
    <property type="entry name" value="OmpR/PhoB-type_DNA-bd"/>
</dbReference>
<sequence>MTQSQHIMIVDDEAPAREMVGDYLKMHGFTVTLCDGGKSLRTAIDGGMPDLVVLDLNMPEEDGLSIIRDLKSRINVPVIMLTATASPIDRVVGLELGADDYVAKPCELRELMARIRSVLRRSAPVKAAVAEAAPAKSDKDQLVRFGTKWLDLEAQALRDDEGNEHPLTASEFGLLKVFAANPKRVLSRERLLELANARDAEAFDRAVDLRIMRIRRKIEPDPTKPAVIRTIRGGGYLFSPAGEKA</sequence>
<evidence type="ECO:0000256" key="2">
    <source>
        <dbReference type="ARBA" id="ARBA00023012"/>
    </source>
</evidence>
<dbReference type="InterPro" id="IPR036388">
    <property type="entry name" value="WH-like_DNA-bd_sf"/>
</dbReference>
<dbReference type="InterPro" id="IPR039420">
    <property type="entry name" value="WalR-like"/>
</dbReference>
<keyword evidence="11" id="KW-1185">Reference proteome</keyword>
<evidence type="ECO:0000256" key="6">
    <source>
        <dbReference type="PROSITE-ProRule" id="PRU00169"/>
    </source>
</evidence>
<evidence type="ECO:0000259" key="8">
    <source>
        <dbReference type="PROSITE" id="PS50110"/>
    </source>
</evidence>
<evidence type="ECO:0000259" key="9">
    <source>
        <dbReference type="PROSITE" id="PS51755"/>
    </source>
</evidence>
<dbReference type="FunFam" id="1.10.10.10:FF:001215">
    <property type="entry name" value="Two-component transcriptional regulator, winged helix family"/>
    <property type="match status" value="1"/>
</dbReference>
<dbReference type="OrthoDB" id="7554872at2"/>
<dbReference type="EMBL" id="MZXW01000041">
    <property type="protein sequence ID" value="RXT39254.1"/>
    <property type="molecule type" value="Genomic_DNA"/>
</dbReference>
<comment type="caution">
    <text evidence="10">The sequence shown here is derived from an EMBL/GenBank/DDBJ whole genome shotgun (WGS) entry which is preliminary data.</text>
</comment>
<dbReference type="AlphaFoldDB" id="A0A4Q1UTJ7"/>
<dbReference type="Proteomes" id="UP000290819">
    <property type="component" value="Unassembled WGS sequence"/>
</dbReference>
<feature type="domain" description="Response regulatory" evidence="8">
    <location>
        <begin position="6"/>
        <end position="119"/>
    </location>
</feature>
<dbReference type="Gene3D" id="3.40.50.2300">
    <property type="match status" value="1"/>
</dbReference>
<evidence type="ECO:0000256" key="1">
    <source>
        <dbReference type="ARBA" id="ARBA00022553"/>
    </source>
</evidence>
<evidence type="ECO:0000313" key="11">
    <source>
        <dbReference type="Proteomes" id="UP000290819"/>
    </source>
</evidence>
<dbReference type="SMART" id="SM00862">
    <property type="entry name" value="Trans_reg_C"/>
    <property type="match status" value="1"/>
</dbReference>
<feature type="modified residue" description="4-aspartylphosphate" evidence="6">
    <location>
        <position position="55"/>
    </location>
</feature>
<evidence type="ECO:0000256" key="5">
    <source>
        <dbReference type="ARBA" id="ARBA00023163"/>
    </source>
</evidence>
<dbReference type="PROSITE" id="PS50110">
    <property type="entry name" value="RESPONSE_REGULATORY"/>
    <property type="match status" value="1"/>
</dbReference>
<dbReference type="CDD" id="cd00383">
    <property type="entry name" value="trans_reg_C"/>
    <property type="match status" value="1"/>
</dbReference>
<dbReference type="SUPFAM" id="SSF52172">
    <property type="entry name" value="CheY-like"/>
    <property type="match status" value="1"/>
</dbReference>
<dbReference type="SUPFAM" id="SSF46894">
    <property type="entry name" value="C-terminal effector domain of the bipartite response regulators"/>
    <property type="match status" value="1"/>
</dbReference>
<dbReference type="Gene3D" id="1.10.10.10">
    <property type="entry name" value="Winged helix-like DNA-binding domain superfamily/Winged helix DNA-binding domain"/>
    <property type="match status" value="1"/>
</dbReference>
<dbReference type="GO" id="GO:0000976">
    <property type="term" value="F:transcription cis-regulatory region binding"/>
    <property type="evidence" value="ECO:0007669"/>
    <property type="project" value="TreeGrafter"/>
</dbReference>
<dbReference type="GO" id="GO:0032993">
    <property type="term" value="C:protein-DNA complex"/>
    <property type="evidence" value="ECO:0007669"/>
    <property type="project" value="TreeGrafter"/>
</dbReference>